<dbReference type="GeneID" id="20214040"/>
<dbReference type="GO" id="GO:0036157">
    <property type="term" value="C:outer dynein arm"/>
    <property type="evidence" value="ECO:0007669"/>
    <property type="project" value="InterPro"/>
</dbReference>
<feature type="domain" description="Dynein attachment factor N-terminal" evidence="12">
    <location>
        <begin position="6"/>
        <end position="73"/>
    </location>
</feature>
<evidence type="ECO:0000256" key="10">
    <source>
        <dbReference type="ARBA" id="ARBA00049986"/>
    </source>
</evidence>
<dbReference type="GO" id="GO:0031514">
    <property type="term" value="C:motile cilium"/>
    <property type="evidence" value="ECO:0007669"/>
    <property type="project" value="UniProtKB-SubCell"/>
</dbReference>
<dbReference type="EMBL" id="KB097143">
    <property type="protein sequence ID" value="ESN98871.1"/>
    <property type="molecule type" value="Genomic_DNA"/>
</dbReference>
<dbReference type="InterPro" id="IPR031733">
    <property type="entry name" value="Dynein_attach_N"/>
</dbReference>
<dbReference type="HOGENOM" id="CLU_085512_0_0_1"/>
<evidence type="ECO:0000256" key="8">
    <source>
        <dbReference type="ARBA" id="ARBA00023069"/>
    </source>
</evidence>
<evidence type="ECO:0000313" key="15">
    <source>
        <dbReference type="Proteomes" id="UP000015101"/>
    </source>
</evidence>
<evidence type="ECO:0000256" key="9">
    <source>
        <dbReference type="ARBA" id="ARBA00023273"/>
    </source>
</evidence>
<evidence type="ECO:0000256" key="2">
    <source>
        <dbReference type="ARBA" id="ARBA00004230"/>
    </source>
</evidence>
<dbReference type="AlphaFoldDB" id="T1FYZ2"/>
<dbReference type="EnsemblMetazoa" id="HelroT67273">
    <property type="protein sequence ID" value="HelroP67273"/>
    <property type="gene ID" value="HelroG67273"/>
</dbReference>
<dbReference type="RefSeq" id="XP_009022554.1">
    <property type="nucleotide sequence ID" value="XM_009024306.1"/>
</dbReference>
<comment type="similarity">
    <text evidence="10">Belongs to the DNAAF19/PR46b family.</text>
</comment>
<evidence type="ECO:0000256" key="7">
    <source>
        <dbReference type="ARBA" id="ARBA00022846"/>
    </source>
</evidence>
<comment type="function">
    <text evidence="1">Dynein-attachment factor required for cilia motility.</text>
</comment>
<dbReference type="Proteomes" id="UP000015101">
    <property type="component" value="Unassembled WGS sequence"/>
</dbReference>
<dbReference type="KEGG" id="hro:HELRODRAFT_67273"/>
<name>T1FYZ2_HELRO</name>
<evidence type="ECO:0000256" key="1">
    <source>
        <dbReference type="ARBA" id="ARBA00004048"/>
    </source>
</evidence>
<evidence type="ECO:0000256" key="5">
    <source>
        <dbReference type="ARBA" id="ARBA00022490"/>
    </source>
</evidence>
<reference evidence="15" key="1">
    <citation type="submission" date="2012-12" db="EMBL/GenBank/DDBJ databases">
        <authorList>
            <person name="Hellsten U."/>
            <person name="Grimwood J."/>
            <person name="Chapman J.A."/>
            <person name="Shapiro H."/>
            <person name="Aerts A."/>
            <person name="Otillar R.P."/>
            <person name="Terry A.Y."/>
            <person name="Boore J.L."/>
            <person name="Simakov O."/>
            <person name="Marletaz F."/>
            <person name="Cho S.-J."/>
            <person name="Edsinger-Gonzales E."/>
            <person name="Havlak P."/>
            <person name="Kuo D.-H."/>
            <person name="Larsson T."/>
            <person name="Lv J."/>
            <person name="Arendt D."/>
            <person name="Savage R."/>
            <person name="Osoegawa K."/>
            <person name="de Jong P."/>
            <person name="Lindberg D.R."/>
            <person name="Seaver E.C."/>
            <person name="Weisblat D.A."/>
            <person name="Putnam N.H."/>
            <person name="Grigoriev I.V."/>
            <person name="Rokhsar D.S."/>
        </authorList>
    </citation>
    <scope>NUCLEOTIDE SEQUENCE</scope>
</reference>
<evidence type="ECO:0000256" key="6">
    <source>
        <dbReference type="ARBA" id="ARBA00022794"/>
    </source>
</evidence>
<keyword evidence="9" id="KW-0966">Cell projection</keyword>
<evidence type="ECO:0000313" key="13">
    <source>
        <dbReference type="EMBL" id="ESN98871.1"/>
    </source>
</evidence>
<dbReference type="GO" id="GO:0003351">
    <property type="term" value="P:epithelial cilium movement involved in extracellular fluid movement"/>
    <property type="evidence" value="ECO:0000318"/>
    <property type="project" value="GO_Central"/>
</dbReference>
<evidence type="ECO:0000259" key="11">
    <source>
        <dbReference type="Pfam" id="PF13877"/>
    </source>
</evidence>
<dbReference type="STRING" id="6412.T1FYZ2"/>
<dbReference type="GO" id="GO:0005576">
    <property type="term" value="C:extracellular region"/>
    <property type="evidence" value="ECO:0007669"/>
    <property type="project" value="GOC"/>
</dbReference>
<keyword evidence="5" id="KW-0963">Cytoplasm</keyword>
<dbReference type="PANTHER" id="PTHR28572:SF1">
    <property type="entry name" value="COILED-COIL DOMAIN-CONTAINING PROTEIN 103"/>
    <property type="match status" value="1"/>
</dbReference>
<evidence type="ECO:0000256" key="3">
    <source>
        <dbReference type="ARBA" id="ARBA00004496"/>
    </source>
</evidence>
<keyword evidence="8" id="KW-0969">Cilium</keyword>
<dbReference type="InterPro" id="IPR042422">
    <property type="entry name" value="CC103"/>
</dbReference>
<gene>
    <name evidence="14" type="primary">20214040</name>
    <name evidence="13" type="ORF">HELRODRAFT_67273</name>
</gene>
<reference evidence="13 15" key="2">
    <citation type="journal article" date="2013" name="Nature">
        <title>Insights into bilaterian evolution from three spiralian genomes.</title>
        <authorList>
            <person name="Simakov O."/>
            <person name="Marletaz F."/>
            <person name="Cho S.J."/>
            <person name="Edsinger-Gonzales E."/>
            <person name="Havlak P."/>
            <person name="Hellsten U."/>
            <person name="Kuo D.H."/>
            <person name="Larsson T."/>
            <person name="Lv J."/>
            <person name="Arendt D."/>
            <person name="Savage R."/>
            <person name="Osoegawa K."/>
            <person name="de Jong P."/>
            <person name="Grimwood J."/>
            <person name="Chapman J.A."/>
            <person name="Shapiro H."/>
            <person name="Aerts A."/>
            <person name="Otillar R.P."/>
            <person name="Terry A.Y."/>
            <person name="Boore J.L."/>
            <person name="Grigoriev I.V."/>
            <person name="Lindberg D.R."/>
            <person name="Seaver E.C."/>
            <person name="Weisblat D.A."/>
            <person name="Putnam N.H."/>
            <person name="Rokhsar D.S."/>
        </authorList>
    </citation>
    <scope>NUCLEOTIDE SEQUENCE</scope>
</reference>
<keyword evidence="15" id="KW-1185">Reference proteome</keyword>
<evidence type="ECO:0000259" key="12">
    <source>
        <dbReference type="Pfam" id="PF15867"/>
    </source>
</evidence>
<keyword evidence="6" id="KW-0970">Cilium biogenesis/degradation</keyword>
<accession>T1FYZ2</accession>
<dbReference type="Pfam" id="PF15867">
    <property type="entry name" value="Dynein_attach_N"/>
    <property type="match status" value="1"/>
</dbReference>
<dbReference type="InParanoid" id="T1FYZ2"/>
<dbReference type="eggNOG" id="ENOG502RY3P">
    <property type="taxonomic scope" value="Eukaryota"/>
</dbReference>
<sequence>MSNSRLSFEKLFKELCIAEEKEARYWRENDAKFRAVHQKVATYDEFRGIVQASHLKPLDKNDKINGKFYQPWNAISSEKSYTEENHYPVSSSNLHINDPDNKKNFFRLWKLSTSVEKYCFLTTSRKEHIKTIFSVDINCELLGEAVVELNNNYNNIDASKIFEVLSIFADASRFKLLLDFLSQPEKDSLKELFKKLETDLNSKNIFDLKNVYSI</sequence>
<comment type="subcellular location">
    <subcellularLocation>
        <location evidence="2">Cell projection</location>
        <location evidence="2">Cilium</location>
        <location evidence="2">Flagellum</location>
    </subcellularLocation>
    <subcellularLocation>
        <location evidence="3">Cytoplasm</location>
    </subcellularLocation>
</comment>
<dbReference type="OrthoDB" id="447931at2759"/>
<dbReference type="GO" id="GO:0036159">
    <property type="term" value="P:inner dynein arm assembly"/>
    <property type="evidence" value="ECO:0000318"/>
    <property type="project" value="GO_Central"/>
</dbReference>
<comment type="subunit">
    <text evidence="4">Homodimer.</text>
</comment>
<keyword evidence="7" id="KW-0282">Flagellum</keyword>
<proteinExistence type="inferred from homology"/>
<dbReference type="Pfam" id="PF13877">
    <property type="entry name" value="RPAP3_C"/>
    <property type="match status" value="1"/>
</dbReference>
<feature type="domain" description="RNA-polymerase II-associated protein 3-like C-terminal" evidence="11">
    <location>
        <begin position="99"/>
        <end position="186"/>
    </location>
</feature>
<organism evidence="14 15">
    <name type="scientific">Helobdella robusta</name>
    <name type="common">Californian leech</name>
    <dbReference type="NCBI Taxonomy" id="6412"/>
    <lineage>
        <taxon>Eukaryota</taxon>
        <taxon>Metazoa</taxon>
        <taxon>Spiralia</taxon>
        <taxon>Lophotrochozoa</taxon>
        <taxon>Annelida</taxon>
        <taxon>Clitellata</taxon>
        <taxon>Hirudinea</taxon>
        <taxon>Rhynchobdellida</taxon>
        <taxon>Glossiphoniidae</taxon>
        <taxon>Helobdella</taxon>
    </lineage>
</organism>
<dbReference type="EMBL" id="AMQM01001071">
    <property type="status" value="NOT_ANNOTATED_CDS"/>
    <property type="molecule type" value="Genomic_DNA"/>
</dbReference>
<evidence type="ECO:0000313" key="14">
    <source>
        <dbReference type="EnsemblMetazoa" id="HelroP67273"/>
    </source>
</evidence>
<reference evidence="14" key="3">
    <citation type="submission" date="2015-06" db="UniProtKB">
        <authorList>
            <consortium name="EnsemblMetazoa"/>
        </authorList>
    </citation>
    <scope>IDENTIFICATION</scope>
</reference>
<protein>
    <recommendedName>
        <fullName evidence="16">Dynein attachment factor N-terminal domain-containing protein</fullName>
    </recommendedName>
</protein>
<dbReference type="GO" id="GO:0007368">
    <property type="term" value="P:determination of left/right symmetry"/>
    <property type="evidence" value="ECO:0000318"/>
    <property type="project" value="GO_Central"/>
</dbReference>
<dbReference type="OMA" id="YRNWRRH"/>
<evidence type="ECO:0000256" key="4">
    <source>
        <dbReference type="ARBA" id="ARBA00011738"/>
    </source>
</evidence>
<dbReference type="CTD" id="20214040"/>
<dbReference type="PANTHER" id="PTHR28572">
    <property type="entry name" value="COILED-COIL DOMAIN-CONTAINING PROTEIN 103"/>
    <property type="match status" value="1"/>
</dbReference>
<dbReference type="InterPro" id="IPR025986">
    <property type="entry name" value="RPAP3-like_C"/>
</dbReference>
<evidence type="ECO:0008006" key="16">
    <source>
        <dbReference type="Google" id="ProtNLM"/>
    </source>
</evidence>